<sequence>MPKTGLPRGPLLLAVALPVLLAVVVAVIALVSPDVPDPNEPDTSPLDVGTVAAPDAGSTACSSVLDAVNGFMPSEGGTLGPRRIEPAVVGVRAWAAAPAPVVLRCGVPRPAALGPSSPLLVVNGVNWLPLPESGGPSSSTTYAVVDREVYLTVSAPAEAGSGPLQRVSDAVTASLPQRPVQVR</sequence>
<dbReference type="Proteomes" id="UP000295560">
    <property type="component" value="Unassembled WGS sequence"/>
</dbReference>
<protein>
    <submittedName>
        <fullName evidence="1">Uncharacterized protein DUF3515</fullName>
    </submittedName>
</protein>
<name>A0A4R1HWR8_PSEEN</name>
<dbReference type="EMBL" id="SMFZ01000001">
    <property type="protein sequence ID" value="TCK25515.1"/>
    <property type="molecule type" value="Genomic_DNA"/>
</dbReference>
<keyword evidence="2" id="KW-1185">Reference proteome</keyword>
<organism evidence="1 2">
    <name type="scientific">Pseudonocardia endophytica</name>
    <dbReference type="NCBI Taxonomy" id="401976"/>
    <lineage>
        <taxon>Bacteria</taxon>
        <taxon>Bacillati</taxon>
        <taxon>Actinomycetota</taxon>
        <taxon>Actinomycetes</taxon>
        <taxon>Pseudonocardiales</taxon>
        <taxon>Pseudonocardiaceae</taxon>
        <taxon>Pseudonocardia</taxon>
    </lineage>
</organism>
<dbReference type="Pfam" id="PF12028">
    <property type="entry name" value="DUF3515"/>
    <property type="match status" value="1"/>
</dbReference>
<comment type="caution">
    <text evidence="1">The sequence shown here is derived from an EMBL/GenBank/DDBJ whole genome shotgun (WGS) entry which is preliminary data.</text>
</comment>
<reference evidence="1 2" key="1">
    <citation type="submission" date="2019-03" db="EMBL/GenBank/DDBJ databases">
        <title>Sequencing the genomes of 1000 actinobacteria strains.</title>
        <authorList>
            <person name="Klenk H.-P."/>
        </authorList>
    </citation>
    <scope>NUCLEOTIDE SEQUENCE [LARGE SCALE GENOMIC DNA]</scope>
    <source>
        <strain evidence="1 2">DSM 44969</strain>
    </source>
</reference>
<gene>
    <name evidence="1" type="ORF">EV378_1324</name>
</gene>
<accession>A0A4R1HWR8</accession>
<dbReference type="AlphaFoldDB" id="A0A4R1HWR8"/>
<dbReference type="InterPro" id="IPR021903">
    <property type="entry name" value="DUF3515"/>
</dbReference>
<proteinExistence type="predicted"/>
<dbReference type="RefSeq" id="WP_165922163.1">
    <property type="nucleotide sequence ID" value="NZ_SMFZ01000001.1"/>
</dbReference>
<evidence type="ECO:0000313" key="1">
    <source>
        <dbReference type="EMBL" id="TCK25515.1"/>
    </source>
</evidence>
<evidence type="ECO:0000313" key="2">
    <source>
        <dbReference type="Proteomes" id="UP000295560"/>
    </source>
</evidence>